<keyword evidence="3 11" id="KW-0808">Transferase</keyword>
<gene>
    <name evidence="11" type="primary">cmk</name>
    <name evidence="13" type="ORF">WKV44_04145</name>
</gene>
<comment type="catalytic activity">
    <reaction evidence="9 11">
        <text>dCMP + ATP = dCDP + ADP</text>
        <dbReference type="Rhea" id="RHEA:25094"/>
        <dbReference type="ChEBI" id="CHEBI:30616"/>
        <dbReference type="ChEBI" id="CHEBI:57566"/>
        <dbReference type="ChEBI" id="CHEBI:58593"/>
        <dbReference type="ChEBI" id="CHEBI:456216"/>
        <dbReference type="EC" id="2.7.4.25"/>
    </reaction>
</comment>
<dbReference type="RefSeq" id="WP_420069180.1">
    <property type="nucleotide sequence ID" value="NZ_JBCHKQ010000002.1"/>
</dbReference>
<comment type="similarity">
    <text evidence="1">Belongs to the bacterial ribosomal protein bS1 family.</text>
</comment>
<dbReference type="Pfam" id="PF00575">
    <property type="entry name" value="S1"/>
    <property type="match status" value="6"/>
</dbReference>
<dbReference type="PROSITE" id="PS50126">
    <property type="entry name" value="S1"/>
    <property type="match status" value="6"/>
</dbReference>
<evidence type="ECO:0000313" key="14">
    <source>
        <dbReference type="Proteomes" id="UP001466331"/>
    </source>
</evidence>
<dbReference type="SUPFAM" id="SSF52540">
    <property type="entry name" value="P-loop containing nucleoside triphosphate hydrolases"/>
    <property type="match status" value="1"/>
</dbReference>
<feature type="binding site" evidence="11">
    <location>
        <begin position="9"/>
        <end position="17"/>
    </location>
    <ligand>
        <name>ATP</name>
        <dbReference type="ChEBI" id="CHEBI:30616"/>
    </ligand>
</feature>
<dbReference type="InterPro" id="IPR050437">
    <property type="entry name" value="Ribos_protein_bS1-like"/>
</dbReference>
<evidence type="ECO:0000256" key="6">
    <source>
        <dbReference type="ARBA" id="ARBA00022840"/>
    </source>
</evidence>
<evidence type="ECO:0000256" key="5">
    <source>
        <dbReference type="ARBA" id="ARBA00022777"/>
    </source>
</evidence>
<feature type="domain" description="S1 motif" evidence="12">
    <location>
        <begin position="689"/>
        <end position="761"/>
    </location>
</feature>
<dbReference type="InterPro" id="IPR027417">
    <property type="entry name" value="P-loop_NTPase"/>
</dbReference>
<dbReference type="PRINTS" id="PR00681">
    <property type="entry name" value="RIBOSOMALS1"/>
</dbReference>
<evidence type="ECO:0000256" key="1">
    <source>
        <dbReference type="ARBA" id="ARBA00006767"/>
    </source>
</evidence>
<feature type="domain" description="S1 motif" evidence="12">
    <location>
        <begin position="602"/>
        <end position="672"/>
    </location>
</feature>
<dbReference type="HAMAP" id="MF_00238">
    <property type="entry name" value="Cytidyl_kinase_type1"/>
    <property type="match status" value="1"/>
</dbReference>
<evidence type="ECO:0000259" key="12">
    <source>
        <dbReference type="PROSITE" id="PS50126"/>
    </source>
</evidence>
<dbReference type="InterPro" id="IPR003136">
    <property type="entry name" value="Cytidylate_kin"/>
</dbReference>
<name>A0ABU9UAP2_9SPIR</name>
<comment type="caution">
    <text evidence="13">The sequence shown here is derived from an EMBL/GenBank/DDBJ whole genome shotgun (WGS) entry which is preliminary data.</text>
</comment>
<evidence type="ECO:0000256" key="4">
    <source>
        <dbReference type="ARBA" id="ARBA00022741"/>
    </source>
</evidence>
<keyword evidence="5 11" id="KW-0418">Kinase</keyword>
<dbReference type="CDD" id="cd05688">
    <property type="entry name" value="S1_RPS1_repeat_ec3"/>
    <property type="match status" value="1"/>
</dbReference>
<evidence type="ECO:0000256" key="11">
    <source>
        <dbReference type="HAMAP-Rule" id="MF_00238"/>
    </source>
</evidence>
<organism evidence="13 14">
    <name type="scientific">Rarispira pelagica</name>
    <dbReference type="NCBI Taxonomy" id="3141764"/>
    <lineage>
        <taxon>Bacteria</taxon>
        <taxon>Pseudomonadati</taxon>
        <taxon>Spirochaetota</taxon>
        <taxon>Spirochaetia</taxon>
        <taxon>Winmispirales</taxon>
        <taxon>Winmispiraceae</taxon>
        <taxon>Rarispira</taxon>
    </lineage>
</organism>
<dbReference type="GO" id="GO:0005840">
    <property type="term" value="C:ribosome"/>
    <property type="evidence" value="ECO:0007669"/>
    <property type="project" value="UniProtKB-KW"/>
</dbReference>
<dbReference type="PANTHER" id="PTHR10724:SF7">
    <property type="entry name" value="SMALL RIBOSOMAL SUBUNIT PROTEIN BS1C"/>
    <property type="match status" value="1"/>
</dbReference>
<dbReference type="EMBL" id="JBCHKQ010000002">
    <property type="protein sequence ID" value="MEM5947730.1"/>
    <property type="molecule type" value="Genomic_DNA"/>
</dbReference>
<evidence type="ECO:0000256" key="2">
    <source>
        <dbReference type="ARBA" id="ARBA00009427"/>
    </source>
</evidence>
<evidence type="ECO:0000256" key="7">
    <source>
        <dbReference type="ARBA" id="ARBA00022980"/>
    </source>
</evidence>
<dbReference type="Pfam" id="PF02224">
    <property type="entry name" value="Cytidylate_kin"/>
    <property type="match status" value="1"/>
</dbReference>
<comment type="similarity">
    <text evidence="2 11">Belongs to the cytidylate kinase family. Type 1 subfamily.</text>
</comment>
<dbReference type="Gene3D" id="2.40.50.140">
    <property type="entry name" value="Nucleic acid-binding proteins"/>
    <property type="match status" value="5"/>
</dbReference>
<evidence type="ECO:0000313" key="13">
    <source>
        <dbReference type="EMBL" id="MEM5947730.1"/>
    </source>
</evidence>
<keyword evidence="14" id="KW-1185">Reference proteome</keyword>
<dbReference type="InterPro" id="IPR011994">
    <property type="entry name" value="Cytidylate_kinase_dom"/>
</dbReference>
<evidence type="ECO:0000256" key="9">
    <source>
        <dbReference type="ARBA" id="ARBA00047615"/>
    </source>
</evidence>
<dbReference type="InterPro" id="IPR035104">
    <property type="entry name" value="Ribosomal_protein_S1-like"/>
</dbReference>
<protein>
    <recommendedName>
        <fullName evidence="11">Cytidylate kinase</fullName>
        <shortName evidence="11">CK</shortName>
        <ecNumber evidence="11">2.7.4.25</ecNumber>
    </recommendedName>
    <alternativeName>
        <fullName evidence="11">Cytidine monophosphate kinase</fullName>
        <shortName evidence="11">CMP kinase</shortName>
    </alternativeName>
</protein>
<proteinExistence type="inferred from homology"/>
<dbReference type="SUPFAM" id="SSF50249">
    <property type="entry name" value="Nucleic acid-binding proteins"/>
    <property type="match status" value="6"/>
</dbReference>
<dbReference type="PANTHER" id="PTHR10724">
    <property type="entry name" value="30S RIBOSOMAL PROTEIN S1"/>
    <property type="match status" value="1"/>
</dbReference>
<dbReference type="Gene3D" id="3.40.50.300">
    <property type="entry name" value="P-loop containing nucleotide triphosphate hydrolases"/>
    <property type="match status" value="1"/>
</dbReference>
<evidence type="ECO:0000256" key="8">
    <source>
        <dbReference type="ARBA" id="ARBA00023274"/>
    </source>
</evidence>
<dbReference type="NCBIfam" id="NF004952">
    <property type="entry name" value="PRK06299.1-2"/>
    <property type="match status" value="1"/>
</dbReference>
<feature type="domain" description="S1 motif" evidence="12">
    <location>
        <begin position="430"/>
        <end position="498"/>
    </location>
</feature>
<comment type="catalytic activity">
    <reaction evidence="10 11">
        <text>CMP + ATP = CDP + ADP</text>
        <dbReference type="Rhea" id="RHEA:11600"/>
        <dbReference type="ChEBI" id="CHEBI:30616"/>
        <dbReference type="ChEBI" id="CHEBI:58069"/>
        <dbReference type="ChEBI" id="CHEBI:60377"/>
        <dbReference type="ChEBI" id="CHEBI:456216"/>
        <dbReference type="EC" id="2.7.4.25"/>
    </reaction>
</comment>
<feature type="domain" description="S1 motif" evidence="12">
    <location>
        <begin position="262"/>
        <end position="323"/>
    </location>
</feature>
<evidence type="ECO:0000256" key="10">
    <source>
        <dbReference type="ARBA" id="ARBA00048478"/>
    </source>
</evidence>
<feature type="domain" description="S1 motif" evidence="12">
    <location>
        <begin position="341"/>
        <end position="409"/>
    </location>
</feature>
<dbReference type="CDD" id="cd04465">
    <property type="entry name" value="S1_RPS1_repeat_ec2_hs2"/>
    <property type="match status" value="1"/>
</dbReference>
<reference evidence="13 14" key="1">
    <citation type="submission" date="2024-03" db="EMBL/GenBank/DDBJ databases">
        <title>Ignisphaera cupida sp. nov., a hyperthermophilic hydrolytic archaeon from a hot spring of Kamchatka, and proposal of Ignisphaeraceae fam. nov.</title>
        <authorList>
            <person name="Podosokorskaya O.A."/>
            <person name="Elcheninov A.G."/>
            <person name="Maltseva A.I."/>
            <person name="Zayulina K.S."/>
            <person name="Novikov A."/>
            <person name="Merkel A.Y."/>
        </authorList>
    </citation>
    <scope>NUCLEOTIDE SEQUENCE [LARGE SCALE GENOMIC DNA]</scope>
    <source>
        <strain evidence="13 14">38H-sp</strain>
    </source>
</reference>
<dbReference type="InterPro" id="IPR012340">
    <property type="entry name" value="NA-bd_OB-fold"/>
</dbReference>
<feature type="domain" description="S1 motif" evidence="12">
    <location>
        <begin position="515"/>
        <end position="585"/>
    </location>
</feature>
<dbReference type="Proteomes" id="UP001466331">
    <property type="component" value="Unassembled WGS sequence"/>
</dbReference>
<dbReference type="InterPro" id="IPR003029">
    <property type="entry name" value="S1_domain"/>
</dbReference>
<keyword evidence="8" id="KW-0687">Ribonucleoprotein</keyword>
<keyword evidence="4 11" id="KW-0547">Nucleotide-binding</keyword>
<dbReference type="CDD" id="cd05687">
    <property type="entry name" value="S1_RPS1_repeat_ec1_hs1"/>
    <property type="match status" value="1"/>
</dbReference>
<comment type="subcellular location">
    <subcellularLocation>
        <location evidence="11">Cytoplasm</location>
    </subcellularLocation>
</comment>
<keyword evidence="7 13" id="KW-0689">Ribosomal protein</keyword>
<keyword evidence="11" id="KW-0963">Cytoplasm</keyword>
<dbReference type="EC" id="2.7.4.25" evidence="11"/>
<accession>A0ABU9UAP2</accession>
<evidence type="ECO:0000256" key="3">
    <source>
        <dbReference type="ARBA" id="ARBA00022679"/>
    </source>
</evidence>
<dbReference type="SMART" id="SM00316">
    <property type="entry name" value="S1"/>
    <property type="match status" value="6"/>
</dbReference>
<dbReference type="NCBIfam" id="TIGR00017">
    <property type="entry name" value="cmk"/>
    <property type="match status" value="1"/>
</dbReference>
<keyword evidence="6 11" id="KW-0067">ATP-binding</keyword>
<dbReference type="CDD" id="cd02020">
    <property type="entry name" value="CMPK"/>
    <property type="match status" value="1"/>
</dbReference>
<sequence>MQIIVAIDGPAGVGKSTIADMVAKKLEAAHINSGDLYRAVTYLFLQTGIEYSDEAILRIAKKTKFSISNRKLHIESIEKTELLHTDLVDSMVAKISSLPELREVINKQMRELCKNNKAVVEGRDIGTVVFPDTPYKFFLDASIKERARRRYNQGTSKKTLQELEETIAERDKIDKNKEKGALRPAEDAIYIDTSDLTIQQVYEKVLEIIESISLNRSMESVMADKEKINIDTTTEEQAPAATAEQEELQEMYLKNIEELSEGALVEGTVVEINNDYVYLDVGYKSEGQVPISDFDELPKINDTVSVIIVKKETSDGHVLVSKKKADQKSFWKTIKESFQEKKPIKATIKSEIKGGFVVDFGYDVTGFLPYSQVDIDRIENSSEYIGLESFFYIEKLFSNKRVNIVVSRRKYLEEERDKKRQEFFETKKEGDIVEGIVKSYAPFGAFIDLGGFDGLLHIQDMSWGRATRPKDYVKKGKKIQVKIVKLDKENFKVNLSLKELKEDPWSSFATRYAVGDVVEGTVTKLMPFGAFVEIEEGIEGLVHVSELSWVKNIKHPKEVLKTGKKIQAKILDYDVDERRLSLGIRQLQENPWDTIEERYPVGMRTTRPIKEVVKEGVVVELEDGIEAFMPVDNISWKEKISDATTLYTAGQELEFCITRVDKRRKRIQIGVKQLSENPWKALAKAYPEGSIIEATVKEINENGVVVTVQNDLEGFIPNRQLSDTAIESPEKTKEKIKEGDKLNALVLELKPAKHRLILSVREKVRREQKEEMGRYLHKDDNEATFTMADLLSKSDDEE</sequence>